<dbReference type="EMBL" id="CP001157">
    <property type="protein sequence ID" value="ACO80478.1"/>
    <property type="molecule type" value="Genomic_DNA"/>
</dbReference>
<reference evidence="1 2" key="1">
    <citation type="journal article" date="2009" name="J. Bacteriol.">
        <title>Genome sequence of Azotobacter vinelandii, an obligate aerobe specialized to support diverse anaerobic metabolic processes.</title>
        <authorList>
            <person name="Setubal J.C."/>
            <person name="dos Santos P."/>
            <person name="Goldman B.S."/>
            <person name="Ertesvag H."/>
            <person name="Espin G."/>
            <person name="Rubio L.M."/>
            <person name="Valla S."/>
            <person name="Almeida N.F."/>
            <person name="Balasubramanian D."/>
            <person name="Cromes L."/>
            <person name="Curatti L."/>
            <person name="Du Z."/>
            <person name="Godsy E."/>
            <person name="Goodner B."/>
            <person name="Hellner-Burris K."/>
            <person name="Hernandez J.A."/>
            <person name="Houmiel K."/>
            <person name="Imperial J."/>
            <person name="Kennedy C."/>
            <person name="Larson T.J."/>
            <person name="Latreille P."/>
            <person name="Ligon L.S."/>
            <person name="Lu J."/>
            <person name="Maerk M."/>
            <person name="Miller N.M."/>
            <person name="Norton S."/>
            <person name="O'Carroll I.P."/>
            <person name="Paulsen I."/>
            <person name="Raulfs E.C."/>
            <person name="Roemer R."/>
            <person name="Rosser J."/>
            <person name="Segura D."/>
            <person name="Slater S."/>
            <person name="Stricklin S.L."/>
            <person name="Studholme D.J."/>
            <person name="Sun J."/>
            <person name="Viana C.J."/>
            <person name="Wallin E."/>
            <person name="Wang B."/>
            <person name="Wheeler C."/>
            <person name="Zhu H."/>
            <person name="Dean D.R."/>
            <person name="Dixon R."/>
            <person name="Wood D."/>
        </authorList>
    </citation>
    <scope>NUCLEOTIDE SEQUENCE [LARGE SCALE GENOMIC DNA]</scope>
    <source>
        <strain evidence="2">DJ / ATCC BAA-1303</strain>
    </source>
</reference>
<evidence type="ECO:0000313" key="1">
    <source>
        <dbReference type="EMBL" id="ACO80478.1"/>
    </source>
</evidence>
<sequence>MAFRPGDVPHRFGRGAQTLSAGQHLRNSLRRQEHRQNPLALFKMLIFKPIFLLARLLL</sequence>
<gene>
    <name evidence="1" type="ordered locus">Avin_43570</name>
</gene>
<dbReference type="EnsemblBacteria" id="ACO80478">
    <property type="protein sequence ID" value="ACO80478"/>
    <property type="gene ID" value="Avin_43570"/>
</dbReference>
<dbReference type="AlphaFoldDB" id="C1DFT2"/>
<proteinExistence type="predicted"/>
<dbReference type="HOGENOM" id="CLU_2969400_0_0_6"/>
<keyword evidence="2" id="KW-1185">Reference proteome</keyword>
<accession>C1DFT2</accession>
<dbReference type="STRING" id="322710.Avin_43570"/>
<organism evidence="1 2">
    <name type="scientific">Azotobacter vinelandii (strain DJ / ATCC BAA-1303)</name>
    <dbReference type="NCBI Taxonomy" id="322710"/>
    <lineage>
        <taxon>Bacteria</taxon>
        <taxon>Pseudomonadati</taxon>
        <taxon>Pseudomonadota</taxon>
        <taxon>Gammaproteobacteria</taxon>
        <taxon>Pseudomonadales</taxon>
        <taxon>Pseudomonadaceae</taxon>
        <taxon>Azotobacter</taxon>
    </lineage>
</organism>
<dbReference type="RefSeq" id="WP_012702845.1">
    <property type="nucleotide sequence ID" value="NC_012560.1"/>
</dbReference>
<protein>
    <submittedName>
        <fullName evidence="1">Uncharacterized protein</fullName>
    </submittedName>
</protein>
<dbReference type="Proteomes" id="UP000002424">
    <property type="component" value="Chromosome"/>
</dbReference>
<dbReference type="KEGG" id="avn:Avin_43570"/>
<evidence type="ECO:0000313" key="2">
    <source>
        <dbReference type="Proteomes" id="UP000002424"/>
    </source>
</evidence>
<dbReference type="GeneID" id="88188288"/>
<name>C1DFT2_AZOVD</name>